<reference evidence="1 2" key="1">
    <citation type="submission" date="2024-01" db="EMBL/GenBank/DDBJ databases">
        <authorList>
            <person name="Allen C."/>
            <person name="Tagirdzhanova G."/>
        </authorList>
    </citation>
    <scope>NUCLEOTIDE SEQUENCE [LARGE SCALE GENOMIC DNA]</scope>
</reference>
<name>A0ABP0B2T6_9PEZI</name>
<keyword evidence="2" id="KW-1185">Reference proteome</keyword>
<evidence type="ECO:0000313" key="1">
    <source>
        <dbReference type="EMBL" id="CAK7213821.1"/>
    </source>
</evidence>
<sequence>MEDFVKDVPSLVPRLSIIHAALFVMLPQKEIGDVKDLLQAAGIDFYISLARLGEGIQGMLEENPGHPYGARELPVVYRLLYLDVLYANDLGLGSDAVDVGDTKPWF</sequence>
<dbReference type="Proteomes" id="UP001642482">
    <property type="component" value="Unassembled WGS sequence"/>
</dbReference>
<gene>
    <name evidence="1" type="ORF">SEUCBS140593_001975</name>
</gene>
<comment type="caution">
    <text evidence="1">The sequence shown here is derived from an EMBL/GenBank/DDBJ whole genome shotgun (WGS) entry which is preliminary data.</text>
</comment>
<dbReference type="EMBL" id="CAWUHD010000012">
    <property type="protein sequence ID" value="CAK7213821.1"/>
    <property type="molecule type" value="Genomic_DNA"/>
</dbReference>
<evidence type="ECO:0000313" key="2">
    <source>
        <dbReference type="Proteomes" id="UP001642482"/>
    </source>
</evidence>
<proteinExistence type="predicted"/>
<protein>
    <submittedName>
        <fullName evidence="1">Uncharacterized protein</fullName>
    </submittedName>
</protein>
<organism evidence="1 2">
    <name type="scientific">Sporothrix eucalyptigena</name>
    <dbReference type="NCBI Taxonomy" id="1812306"/>
    <lineage>
        <taxon>Eukaryota</taxon>
        <taxon>Fungi</taxon>
        <taxon>Dikarya</taxon>
        <taxon>Ascomycota</taxon>
        <taxon>Pezizomycotina</taxon>
        <taxon>Sordariomycetes</taxon>
        <taxon>Sordariomycetidae</taxon>
        <taxon>Ophiostomatales</taxon>
        <taxon>Ophiostomataceae</taxon>
        <taxon>Sporothrix</taxon>
    </lineage>
</organism>
<accession>A0ABP0B2T6</accession>